<sequence>MYDILGTQLTGRNSEFDDDAAESLNIIIENPVEHINPVEEITHNDPNELKGVNLIEVPAVPGPSKAQHIWSHYTPDMLKTPKSIQLCPSAKKDAIKPEISSIRIRIRMKRFCENRESHDKRSIFGRIR</sequence>
<dbReference type="AlphaFoldDB" id="A0A6J2YTT9"/>
<evidence type="ECO:0000313" key="1">
    <source>
        <dbReference type="Proteomes" id="UP000504635"/>
    </source>
</evidence>
<evidence type="ECO:0000313" key="2">
    <source>
        <dbReference type="RefSeq" id="XP_030766235.1"/>
    </source>
</evidence>
<dbReference type="KEGG" id="soy:115890209"/>
<gene>
    <name evidence="2" type="primary">LOC115890209</name>
</gene>
<dbReference type="InParanoid" id="A0A6J2YTT9"/>
<keyword evidence="1" id="KW-1185">Reference proteome</keyword>
<accession>A0A6J2YTT9</accession>
<dbReference type="RefSeq" id="XP_030766235.1">
    <property type="nucleotide sequence ID" value="XM_030910375.1"/>
</dbReference>
<name>A0A6J2YTT9_SITOR</name>
<protein>
    <submittedName>
        <fullName evidence="2">Uncharacterized protein LOC115890209</fullName>
    </submittedName>
</protein>
<organism evidence="1 2">
    <name type="scientific">Sitophilus oryzae</name>
    <name type="common">Rice weevil</name>
    <name type="synonym">Curculio oryzae</name>
    <dbReference type="NCBI Taxonomy" id="7048"/>
    <lineage>
        <taxon>Eukaryota</taxon>
        <taxon>Metazoa</taxon>
        <taxon>Ecdysozoa</taxon>
        <taxon>Arthropoda</taxon>
        <taxon>Hexapoda</taxon>
        <taxon>Insecta</taxon>
        <taxon>Pterygota</taxon>
        <taxon>Neoptera</taxon>
        <taxon>Endopterygota</taxon>
        <taxon>Coleoptera</taxon>
        <taxon>Polyphaga</taxon>
        <taxon>Cucujiformia</taxon>
        <taxon>Curculionidae</taxon>
        <taxon>Dryophthorinae</taxon>
        <taxon>Sitophilus</taxon>
    </lineage>
</organism>
<dbReference type="GeneID" id="115890209"/>
<reference evidence="2" key="1">
    <citation type="submission" date="2025-08" db="UniProtKB">
        <authorList>
            <consortium name="RefSeq"/>
        </authorList>
    </citation>
    <scope>IDENTIFICATION</scope>
    <source>
        <tissue evidence="2">Gonads</tissue>
    </source>
</reference>
<dbReference type="Proteomes" id="UP000504635">
    <property type="component" value="Unplaced"/>
</dbReference>
<dbReference type="OrthoDB" id="6783481at2759"/>
<proteinExistence type="predicted"/>